<dbReference type="Proteomes" id="UP000017836">
    <property type="component" value="Unassembled WGS sequence"/>
</dbReference>
<dbReference type="OMA" id="FMAHEAV"/>
<protein>
    <recommendedName>
        <fullName evidence="1">N-acetyltransferase domain-containing protein</fullName>
    </recommendedName>
</protein>
<dbReference type="CDD" id="cd04301">
    <property type="entry name" value="NAT_SF"/>
    <property type="match status" value="1"/>
</dbReference>
<proteinExistence type="predicted"/>
<evidence type="ECO:0000313" key="3">
    <source>
        <dbReference type="Proteomes" id="UP000017836"/>
    </source>
</evidence>
<dbReference type="GO" id="GO:0016747">
    <property type="term" value="F:acyltransferase activity, transferring groups other than amino-acyl groups"/>
    <property type="evidence" value="ECO:0007669"/>
    <property type="project" value="InterPro"/>
</dbReference>
<name>W1PTV4_AMBTC</name>
<dbReference type="PROSITE" id="PS51186">
    <property type="entry name" value="GNAT"/>
    <property type="match status" value="1"/>
</dbReference>
<dbReference type="Pfam" id="PF00583">
    <property type="entry name" value="Acetyltransf_1"/>
    <property type="match status" value="1"/>
</dbReference>
<evidence type="ECO:0000259" key="1">
    <source>
        <dbReference type="PROSITE" id="PS51186"/>
    </source>
</evidence>
<dbReference type="KEGG" id="atr:18439446"/>
<sequence length="285" mass="32833">MAAITCHMVQCQQITRNPFHPGRSSATKTNAMFLRKINAQCKDISQQLHISMDPQLESRQPSDLHFEKLQPANENYGGKHIRVFGSYVAREAMVDEEYWTAAWLRAESHWESQLYVRYIDSYKRKFAEQEFSALKRRCTGQQTQKSYCIVGVKKEENNVKRMVLNSILGTLDMSIQHLLRGRNFPGGTTRTCISTCLHGGYNQERYGYVSNLCVAKFARRQGIASNMLYLAIDAAKASGVDQIFVHVDKDNKPAQKLYEKIGFQMVEEEFPNLSMERNYLLCFKM</sequence>
<feature type="domain" description="N-acetyltransferase" evidence="1">
    <location>
        <begin position="199"/>
        <end position="280"/>
    </location>
</feature>
<dbReference type="PANTHER" id="PTHR47426:SF3">
    <property type="entry name" value="GCN5-RELATED N-ACETYLTRANSFERASE 6, CHLOROPLASTIC"/>
    <property type="match status" value="1"/>
</dbReference>
<dbReference type="PANTHER" id="PTHR47426">
    <property type="entry name" value="ACYL-COA N-ACYLTRANSFERASES (NAT) SUPERFAMILY PROTEIN"/>
    <property type="match status" value="1"/>
</dbReference>
<dbReference type="InterPro" id="IPR000182">
    <property type="entry name" value="GNAT_dom"/>
</dbReference>
<dbReference type="eggNOG" id="ENOG502QREC">
    <property type="taxonomic scope" value="Eukaryota"/>
</dbReference>
<reference evidence="3" key="1">
    <citation type="journal article" date="2013" name="Science">
        <title>The Amborella genome and the evolution of flowering plants.</title>
        <authorList>
            <consortium name="Amborella Genome Project"/>
        </authorList>
    </citation>
    <scope>NUCLEOTIDE SEQUENCE [LARGE SCALE GENOMIC DNA]</scope>
</reference>
<dbReference type="Gene3D" id="3.40.630.30">
    <property type="match status" value="1"/>
</dbReference>
<accession>W1PTV4</accession>
<keyword evidence="3" id="KW-1185">Reference proteome</keyword>
<gene>
    <name evidence="2" type="ORF">AMTR_s00024p00232860</name>
</gene>
<dbReference type="Gramene" id="ERN11254">
    <property type="protein sequence ID" value="ERN11254"/>
    <property type="gene ID" value="AMTR_s00024p00232860"/>
</dbReference>
<organism evidence="2 3">
    <name type="scientific">Amborella trichopoda</name>
    <dbReference type="NCBI Taxonomy" id="13333"/>
    <lineage>
        <taxon>Eukaryota</taxon>
        <taxon>Viridiplantae</taxon>
        <taxon>Streptophyta</taxon>
        <taxon>Embryophyta</taxon>
        <taxon>Tracheophyta</taxon>
        <taxon>Spermatophyta</taxon>
        <taxon>Magnoliopsida</taxon>
        <taxon>Amborellales</taxon>
        <taxon>Amborellaceae</taxon>
        <taxon>Amborella</taxon>
    </lineage>
</organism>
<dbReference type="SUPFAM" id="SSF55729">
    <property type="entry name" value="Acyl-CoA N-acyltransferases (Nat)"/>
    <property type="match status" value="1"/>
</dbReference>
<dbReference type="HOGENOM" id="CLU_056265_1_0_1"/>
<dbReference type="AlphaFoldDB" id="W1PTV4"/>
<dbReference type="OrthoDB" id="41532at2759"/>
<evidence type="ECO:0000313" key="2">
    <source>
        <dbReference type="EMBL" id="ERN11254.1"/>
    </source>
</evidence>
<dbReference type="InterPro" id="IPR016181">
    <property type="entry name" value="Acyl_CoA_acyltransferase"/>
</dbReference>
<dbReference type="EMBL" id="KI392710">
    <property type="protein sequence ID" value="ERN11254.1"/>
    <property type="molecule type" value="Genomic_DNA"/>
</dbReference>